<feature type="compositionally biased region" description="Basic and acidic residues" evidence="1">
    <location>
        <begin position="22"/>
        <end position="38"/>
    </location>
</feature>
<accession>A0AAV4TZW8</accession>
<reference evidence="2 3" key="1">
    <citation type="submission" date="2021-06" db="EMBL/GenBank/DDBJ databases">
        <title>Caerostris darwini draft genome.</title>
        <authorList>
            <person name="Kono N."/>
            <person name="Arakawa K."/>
        </authorList>
    </citation>
    <scope>NUCLEOTIDE SEQUENCE [LARGE SCALE GENOMIC DNA]</scope>
</reference>
<dbReference type="EMBL" id="BPLQ01010491">
    <property type="protein sequence ID" value="GIY51050.1"/>
    <property type="molecule type" value="Genomic_DNA"/>
</dbReference>
<name>A0AAV4TZW8_9ARAC</name>
<dbReference type="AlphaFoldDB" id="A0AAV4TZW8"/>
<evidence type="ECO:0000313" key="2">
    <source>
        <dbReference type="EMBL" id="GIY51050.1"/>
    </source>
</evidence>
<sequence length="129" mass="14185">MEIMPNVSAEKGFDGSSPITDRSGRLSRMEEVLHRYPDGKSSMEPNAPAHQSKFRPDRLIRRYGDNAQCFCGKGFDGSSPITDRSGRLSRMEEVLHRYPDGKSSMEPNGQKEIGGLAVISADANGLGFH</sequence>
<organism evidence="2 3">
    <name type="scientific">Caerostris darwini</name>
    <dbReference type="NCBI Taxonomy" id="1538125"/>
    <lineage>
        <taxon>Eukaryota</taxon>
        <taxon>Metazoa</taxon>
        <taxon>Ecdysozoa</taxon>
        <taxon>Arthropoda</taxon>
        <taxon>Chelicerata</taxon>
        <taxon>Arachnida</taxon>
        <taxon>Araneae</taxon>
        <taxon>Araneomorphae</taxon>
        <taxon>Entelegynae</taxon>
        <taxon>Araneoidea</taxon>
        <taxon>Araneidae</taxon>
        <taxon>Caerostris</taxon>
    </lineage>
</organism>
<proteinExistence type="predicted"/>
<gene>
    <name evidence="2" type="ORF">CDAR_557081</name>
</gene>
<dbReference type="Proteomes" id="UP001054837">
    <property type="component" value="Unassembled WGS sequence"/>
</dbReference>
<evidence type="ECO:0000256" key="1">
    <source>
        <dbReference type="SAM" id="MobiDB-lite"/>
    </source>
</evidence>
<keyword evidence="3" id="KW-1185">Reference proteome</keyword>
<protein>
    <submittedName>
        <fullName evidence="2">Uncharacterized protein</fullName>
    </submittedName>
</protein>
<comment type="caution">
    <text evidence="2">The sequence shown here is derived from an EMBL/GenBank/DDBJ whole genome shotgun (WGS) entry which is preliminary data.</text>
</comment>
<evidence type="ECO:0000313" key="3">
    <source>
        <dbReference type="Proteomes" id="UP001054837"/>
    </source>
</evidence>
<feature type="region of interest" description="Disordered" evidence="1">
    <location>
        <begin position="1"/>
        <end position="57"/>
    </location>
</feature>